<dbReference type="EMBL" id="CM002871">
    <property type="protein sequence ID" value="KFK37877.1"/>
    <property type="molecule type" value="Genomic_DNA"/>
</dbReference>
<accession>A0A087H6X5</accession>
<dbReference type="OMA" id="IRPIPIY"/>
<dbReference type="eggNOG" id="ENOG502SWH3">
    <property type="taxonomic scope" value="Eukaryota"/>
</dbReference>
<organism evidence="3 4">
    <name type="scientific">Arabis alpina</name>
    <name type="common">Alpine rock-cress</name>
    <dbReference type="NCBI Taxonomy" id="50452"/>
    <lineage>
        <taxon>Eukaryota</taxon>
        <taxon>Viridiplantae</taxon>
        <taxon>Streptophyta</taxon>
        <taxon>Embryophyta</taxon>
        <taxon>Tracheophyta</taxon>
        <taxon>Spermatophyta</taxon>
        <taxon>Magnoliopsida</taxon>
        <taxon>eudicotyledons</taxon>
        <taxon>Gunneridae</taxon>
        <taxon>Pentapetalae</taxon>
        <taxon>rosids</taxon>
        <taxon>malvids</taxon>
        <taxon>Brassicales</taxon>
        <taxon>Brassicaceae</taxon>
        <taxon>Arabideae</taxon>
        <taxon>Arabis</taxon>
    </lineage>
</organism>
<dbReference type="PANTHER" id="PTHR36245">
    <property type="entry name" value="GLYCINE-RICH PROTEIN DOT1-LIKE"/>
    <property type="match status" value="1"/>
</dbReference>
<dbReference type="Proteomes" id="UP000029120">
    <property type="component" value="Chromosome 3"/>
</dbReference>
<dbReference type="AlphaFoldDB" id="A0A087H6X5"/>
<evidence type="ECO:0000313" key="4">
    <source>
        <dbReference type="Proteomes" id="UP000029120"/>
    </source>
</evidence>
<proteinExistence type="predicted"/>
<feature type="chain" id="PRO_5001822942" description="Glycine-rich protein" evidence="2">
    <location>
        <begin position="26"/>
        <end position="154"/>
    </location>
</feature>
<dbReference type="PANTHER" id="PTHR36245:SF8">
    <property type="entry name" value="GLYCINE-RICH PROTEIN"/>
    <property type="match status" value="1"/>
</dbReference>
<gene>
    <name evidence="3" type="ordered locus">AALP_Aa3g041000</name>
</gene>
<evidence type="ECO:0008006" key="5">
    <source>
        <dbReference type="Google" id="ProtNLM"/>
    </source>
</evidence>
<dbReference type="Gramene" id="KFK37877">
    <property type="protein sequence ID" value="KFK37877"/>
    <property type="gene ID" value="AALP_AA3G041000"/>
</dbReference>
<feature type="compositionally biased region" description="Gly residues" evidence="1">
    <location>
        <begin position="78"/>
        <end position="125"/>
    </location>
</feature>
<reference evidence="4" key="1">
    <citation type="journal article" date="2015" name="Nat. Plants">
        <title>Genome expansion of Arabis alpina linked with retrotransposition and reduced symmetric DNA methylation.</title>
        <authorList>
            <person name="Willing E.M."/>
            <person name="Rawat V."/>
            <person name="Mandakova T."/>
            <person name="Maumus F."/>
            <person name="James G.V."/>
            <person name="Nordstroem K.J."/>
            <person name="Becker C."/>
            <person name="Warthmann N."/>
            <person name="Chica C."/>
            <person name="Szarzynska B."/>
            <person name="Zytnicki M."/>
            <person name="Albani M.C."/>
            <person name="Kiefer C."/>
            <person name="Bergonzi S."/>
            <person name="Castaings L."/>
            <person name="Mateos J.L."/>
            <person name="Berns M.C."/>
            <person name="Bujdoso N."/>
            <person name="Piofczyk T."/>
            <person name="de Lorenzo L."/>
            <person name="Barrero-Sicilia C."/>
            <person name="Mateos I."/>
            <person name="Piednoel M."/>
            <person name="Hagmann J."/>
            <person name="Chen-Min-Tao R."/>
            <person name="Iglesias-Fernandez R."/>
            <person name="Schuster S.C."/>
            <person name="Alonso-Blanco C."/>
            <person name="Roudier F."/>
            <person name="Carbonero P."/>
            <person name="Paz-Ares J."/>
            <person name="Davis S.J."/>
            <person name="Pecinka A."/>
            <person name="Quesneville H."/>
            <person name="Colot V."/>
            <person name="Lysak M.A."/>
            <person name="Weigel D."/>
            <person name="Coupland G."/>
            <person name="Schneeberger K."/>
        </authorList>
    </citation>
    <scope>NUCLEOTIDE SEQUENCE [LARGE SCALE GENOMIC DNA]</scope>
    <source>
        <strain evidence="4">cv. Pajares</strain>
    </source>
</reference>
<sequence>MGLKKATLILYFLFFLHLQTHFLHAISRSTTQLPSVDPNHDNLQVQAVESKPPNGDAFAEKSMELAVVVKKGSFGGGGGGRGVGGGRSGGGGGGRGVGGGRSGGGGRTYGGGGIRPIPIYGGGSHHGGHRSSGGRESASCWLGLSTLVGLVLVF</sequence>
<dbReference type="OrthoDB" id="1114120at2759"/>
<evidence type="ECO:0000313" key="3">
    <source>
        <dbReference type="EMBL" id="KFK37877.1"/>
    </source>
</evidence>
<feature type="region of interest" description="Disordered" evidence="1">
    <location>
        <begin position="78"/>
        <end position="136"/>
    </location>
</feature>
<protein>
    <recommendedName>
        <fullName evidence="5">Glycine-rich protein</fullName>
    </recommendedName>
</protein>
<keyword evidence="2" id="KW-0732">Signal</keyword>
<keyword evidence="4" id="KW-1185">Reference proteome</keyword>
<evidence type="ECO:0000256" key="1">
    <source>
        <dbReference type="SAM" id="MobiDB-lite"/>
    </source>
</evidence>
<name>A0A087H6X5_ARAAL</name>
<feature type="signal peptide" evidence="2">
    <location>
        <begin position="1"/>
        <end position="25"/>
    </location>
</feature>
<evidence type="ECO:0000256" key="2">
    <source>
        <dbReference type="SAM" id="SignalP"/>
    </source>
</evidence>